<dbReference type="EMBL" id="CP036433">
    <property type="protein sequence ID" value="QDU97763.1"/>
    <property type="molecule type" value="Genomic_DNA"/>
</dbReference>
<evidence type="ECO:0000256" key="6">
    <source>
        <dbReference type="ARBA" id="ARBA00022741"/>
    </source>
</evidence>
<dbReference type="SUPFAM" id="SSF52540">
    <property type="entry name" value="P-loop containing nucleoside triphosphate hydrolases"/>
    <property type="match status" value="1"/>
</dbReference>
<dbReference type="UniPathway" id="UPA00053">
    <property type="reaction ID" value="UER00088"/>
</dbReference>
<dbReference type="GO" id="GO:0009423">
    <property type="term" value="P:chorismate biosynthetic process"/>
    <property type="evidence" value="ECO:0007669"/>
    <property type="project" value="UniProtKB-UniRule"/>
</dbReference>
<evidence type="ECO:0000313" key="12">
    <source>
        <dbReference type="EMBL" id="QDU97763.1"/>
    </source>
</evidence>
<evidence type="ECO:0000256" key="3">
    <source>
        <dbReference type="ARBA" id="ARBA00012154"/>
    </source>
</evidence>
<feature type="binding site" evidence="11">
    <location>
        <position position="118"/>
    </location>
    <ligand>
        <name>ATP</name>
        <dbReference type="ChEBI" id="CHEBI:30616"/>
    </ligand>
</feature>
<evidence type="ECO:0000256" key="1">
    <source>
        <dbReference type="ARBA" id="ARBA00004842"/>
    </source>
</evidence>
<comment type="function">
    <text evidence="11">Catalyzes the specific phosphorylation of the 3-hydroxyl group of shikimic acid using ATP as a cosubstrate.</text>
</comment>
<proteinExistence type="inferred from homology"/>
<feature type="binding site" evidence="11">
    <location>
        <position position="11"/>
    </location>
    <ligand>
        <name>Mg(2+)</name>
        <dbReference type="ChEBI" id="CHEBI:18420"/>
    </ligand>
</feature>
<comment type="catalytic activity">
    <reaction evidence="10 11">
        <text>shikimate + ATP = 3-phosphoshikimate + ADP + H(+)</text>
        <dbReference type="Rhea" id="RHEA:13121"/>
        <dbReference type="ChEBI" id="CHEBI:15378"/>
        <dbReference type="ChEBI" id="CHEBI:30616"/>
        <dbReference type="ChEBI" id="CHEBI:36208"/>
        <dbReference type="ChEBI" id="CHEBI:145989"/>
        <dbReference type="ChEBI" id="CHEBI:456216"/>
        <dbReference type="EC" id="2.7.1.71"/>
    </reaction>
</comment>
<dbReference type="GO" id="GO:0008652">
    <property type="term" value="P:amino acid biosynthetic process"/>
    <property type="evidence" value="ECO:0007669"/>
    <property type="project" value="UniProtKB-KW"/>
</dbReference>
<feature type="binding site" evidence="11">
    <location>
        <position position="137"/>
    </location>
    <ligand>
        <name>substrate</name>
    </ligand>
</feature>
<keyword evidence="6 11" id="KW-0547">Nucleotide-binding</keyword>
<protein>
    <recommendedName>
        <fullName evidence="3 11">Shikimate kinase</fullName>
        <shortName evidence="11">SK</shortName>
        <ecNumber evidence="3 11">2.7.1.71</ecNumber>
    </recommendedName>
</protein>
<evidence type="ECO:0000256" key="11">
    <source>
        <dbReference type="HAMAP-Rule" id="MF_00109"/>
    </source>
</evidence>
<dbReference type="PANTHER" id="PTHR21087:SF16">
    <property type="entry name" value="SHIKIMATE KINASE 1, CHLOROPLASTIC"/>
    <property type="match status" value="1"/>
</dbReference>
<dbReference type="PROSITE" id="PS01128">
    <property type="entry name" value="SHIKIMATE_KINASE"/>
    <property type="match status" value="1"/>
</dbReference>
<evidence type="ECO:0000256" key="4">
    <source>
        <dbReference type="ARBA" id="ARBA00022605"/>
    </source>
</evidence>
<dbReference type="KEGG" id="lcre:Pla8534_56190"/>
<evidence type="ECO:0000256" key="9">
    <source>
        <dbReference type="ARBA" id="ARBA00023141"/>
    </source>
</evidence>
<dbReference type="InterPro" id="IPR000623">
    <property type="entry name" value="Shikimate_kinase/TSH1"/>
</dbReference>
<comment type="subcellular location">
    <subcellularLocation>
        <location evidence="11">Cytoplasm</location>
    </subcellularLocation>
</comment>
<dbReference type="GO" id="GO:0005829">
    <property type="term" value="C:cytosol"/>
    <property type="evidence" value="ECO:0007669"/>
    <property type="project" value="TreeGrafter"/>
</dbReference>
<keyword evidence="8 11" id="KW-0067">ATP-binding</keyword>
<dbReference type="GO" id="GO:0000287">
    <property type="term" value="F:magnesium ion binding"/>
    <property type="evidence" value="ECO:0007669"/>
    <property type="project" value="UniProtKB-UniRule"/>
</dbReference>
<evidence type="ECO:0000256" key="2">
    <source>
        <dbReference type="ARBA" id="ARBA00006997"/>
    </source>
</evidence>
<evidence type="ECO:0000256" key="8">
    <source>
        <dbReference type="ARBA" id="ARBA00022840"/>
    </source>
</evidence>
<feature type="binding site" evidence="11">
    <location>
        <position position="76"/>
    </location>
    <ligand>
        <name>substrate</name>
    </ligand>
</feature>
<dbReference type="PRINTS" id="PR01100">
    <property type="entry name" value="SHIKIMTKNASE"/>
</dbReference>
<keyword evidence="4 11" id="KW-0028">Amino-acid biosynthesis</keyword>
<comment type="similarity">
    <text evidence="2 11">Belongs to the shikimate kinase family.</text>
</comment>
<dbReference type="GO" id="GO:0005524">
    <property type="term" value="F:ATP binding"/>
    <property type="evidence" value="ECO:0007669"/>
    <property type="project" value="UniProtKB-UniRule"/>
</dbReference>
<dbReference type="GO" id="GO:0004765">
    <property type="term" value="F:shikimate kinase activity"/>
    <property type="evidence" value="ECO:0007669"/>
    <property type="project" value="UniProtKB-UniRule"/>
</dbReference>
<feature type="binding site" evidence="11">
    <location>
        <position position="53"/>
    </location>
    <ligand>
        <name>substrate</name>
    </ligand>
</feature>
<comment type="pathway">
    <text evidence="1 11">Metabolic intermediate biosynthesis; chorismate biosynthesis; chorismate from D-erythrose 4-phosphate and phosphoenolpyruvate: step 5/7.</text>
</comment>
<keyword evidence="11" id="KW-0963">Cytoplasm</keyword>
<gene>
    <name evidence="12" type="primary">aroL</name>
    <name evidence="11" type="synonym">aroK</name>
    <name evidence="12" type="ORF">Pla8534_56190</name>
</gene>
<dbReference type="EC" id="2.7.1.71" evidence="3 11"/>
<keyword evidence="7 11" id="KW-0418">Kinase</keyword>
<dbReference type="Proteomes" id="UP000317648">
    <property type="component" value="Chromosome"/>
</dbReference>
<dbReference type="GO" id="GO:0009073">
    <property type="term" value="P:aromatic amino acid family biosynthetic process"/>
    <property type="evidence" value="ECO:0007669"/>
    <property type="project" value="UniProtKB-KW"/>
</dbReference>
<dbReference type="InterPro" id="IPR023000">
    <property type="entry name" value="Shikimate_kinase_CS"/>
</dbReference>
<comment type="cofactor">
    <cofactor evidence="11">
        <name>Mg(2+)</name>
        <dbReference type="ChEBI" id="CHEBI:18420"/>
    </cofactor>
    <text evidence="11">Binds 1 Mg(2+) ion per subunit.</text>
</comment>
<dbReference type="AlphaFoldDB" id="A0A518E110"/>
<keyword evidence="11" id="KW-0479">Metal-binding</keyword>
<keyword evidence="13" id="KW-1185">Reference proteome</keyword>
<evidence type="ECO:0000313" key="13">
    <source>
        <dbReference type="Proteomes" id="UP000317648"/>
    </source>
</evidence>
<dbReference type="CDD" id="cd00464">
    <property type="entry name" value="SK"/>
    <property type="match status" value="1"/>
</dbReference>
<dbReference type="Gene3D" id="3.40.50.300">
    <property type="entry name" value="P-loop containing nucleotide triphosphate hydrolases"/>
    <property type="match status" value="1"/>
</dbReference>
<organism evidence="12 13">
    <name type="scientific">Lignipirellula cremea</name>
    <dbReference type="NCBI Taxonomy" id="2528010"/>
    <lineage>
        <taxon>Bacteria</taxon>
        <taxon>Pseudomonadati</taxon>
        <taxon>Planctomycetota</taxon>
        <taxon>Planctomycetia</taxon>
        <taxon>Pirellulales</taxon>
        <taxon>Pirellulaceae</taxon>
        <taxon>Lignipirellula</taxon>
    </lineage>
</organism>
<sequence length="177" mass="19144">MLIGYRGSGKTSVARPLAEKLGAPWFDADQELQRTAGKTIAQIFADDGEPAFRHLEEAAITRLLQHDPPLVLALGGGAVMRESTRQRLREAALVVWLKASAGRLYERITADAATQANRPPLTAHGGLAEIEQLLAQREPIYQAVSHFAVDAEDRTPSEIADAIFARLPAAAGESRQP</sequence>
<feature type="binding site" evidence="11">
    <location>
        <position position="154"/>
    </location>
    <ligand>
        <name>ATP</name>
        <dbReference type="ChEBI" id="CHEBI:30616"/>
    </ligand>
</feature>
<dbReference type="InterPro" id="IPR027417">
    <property type="entry name" value="P-loop_NTPase"/>
</dbReference>
<dbReference type="Pfam" id="PF01202">
    <property type="entry name" value="SKI"/>
    <property type="match status" value="1"/>
</dbReference>
<feature type="binding site" evidence="11">
    <location>
        <position position="29"/>
    </location>
    <ligand>
        <name>substrate</name>
    </ligand>
</feature>
<dbReference type="PANTHER" id="PTHR21087">
    <property type="entry name" value="SHIKIMATE KINASE"/>
    <property type="match status" value="1"/>
</dbReference>
<keyword evidence="5 11" id="KW-0808">Transferase</keyword>
<dbReference type="InterPro" id="IPR031322">
    <property type="entry name" value="Shikimate/glucono_kinase"/>
</dbReference>
<evidence type="ECO:0000256" key="5">
    <source>
        <dbReference type="ARBA" id="ARBA00022679"/>
    </source>
</evidence>
<dbReference type="HAMAP" id="MF_00109">
    <property type="entry name" value="Shikimate_kinase"/>
    <property type="match status" value="1"/>
</dbReference>
<feature type="binding site" evidence="11">
    <location>
        <begin position="7"/>
        <end position="12"/>
    </location>
    <ligand>
        <name>ATP</name>
        <dbReference type="ChEBI" id="CHEBI:30616"/>
    </ligand>
</feature>
<evidence type="ECO:0000256" key="7">
    <source>
        <dbReference type="ARBA" id="ARBA00022777"/>
    </source>
</evidence>
<evidence type="ECO:0000256" key="10">
    <source>
        <dbReference type="ARBA" id="ARBA00048567"/>
    </source>
</evidence>
<name>A0A518E110_9BACT</name>
<accession>A0A518E110</accession>
<reference evidence="12 13" key="1">
    <citation type="submission" date="2019-02" db="EMBL/GenBank/DDBJ databases">
        <title>Deep-cultivation of Planctomycetes and their phenomic and genomic characterization uncovers novel biology.</title>
        <authorList>
            <person name="Wiegand S."/>
            <person name="Jogler M."/>
            <person name="Boedeker C."/>
            <person name="Pinto D."/>
            <person name="Vollmers J."/>
            <person name="Rivas-Marin E."/>
            <person name="Kohn T."/>
            <person name="Peeters S.H."/>
            <person name="Heuer A."/>
            <person name="Rast P."/>
            <person name="Oberbeckmann S."/>
            <person name="Bunk B."/>
            <person name="Jeske O."/>
            <person name="Meyerdierks A."/>
            <person name="Storesund J.E."/>
            <person name="Kallscheuer N."/>
            <person name="Luecker S."/>
            <person name="Lage O.M."/>
            <person name="Pohl T."/>
            <person name="Merkel B.J."/>
            <person name="Hornburger P."/>
            <person name="Mueller R.-W."/>
            <person name="Bruemmer F."/>
            <person name="Labrenz M."/>
            <person name="Spormann A.M."/>
            <person name="Op den Camp H."/>
            <person name="Overmann J."/>
            <person name="Amann R."/>
            <person name="Jetten M.S.M."/>
            <person name="Mascher T."/>
            <person name="Medema M.H."/>
            <person name="Devos D.P."/>
            <person name="Kaster A.-K."/>
            <person name="Ovreas L."/>
            <person name="Rohde M."/>
            <person name="Galperin M.Y."/>
            <person name="Jogler C."/>
        </authorList>
    </citation>
    <scope>NUCLEOTIDE SEQUENCE [LARGE SCALE GENOMIC DNA]</scope>
    <source>
        <strain evidence="12 13">Pla85_3_4</strain>
    </source>
</reference>
<comment type="subunit">
    <text evidence="11">Monomer.</text>
</comment>
<keyword evidence="11" id="KW-0460">Magnesium</keyword>
<keyword evidence="9 11" id="KW-0057">Aromatic amino acid biosynthesis</keyword>